<dbReference type="RefSeq" id="WP_038370889.1">
    <property type="nucleotide sequence ID" value="NZ_KK069989.1"/>
</dbReference>
<name>Z9JVW6_9MICO</name>
<dbReference type="Pfam" id="PF13564">
    <property type="entry name" value="DoxX_2"/>
    <property type="match status" value="1"/>
</dbReference>
<dbReference type="PATRIC" id="fig|396014.3.peg.935"/>
<accession>Z9JVW6</accession>
<dbReference type="Proteomes" id="UP000023067">
    <property type="component" value="Unassembled WGS sequence"/>
</dbReference>
<feature type="transmembrane region" description="Helical" evidence="5">
    <location>
        <begin position="93"/>
        <end position="114"/>
    </location>
</feature>
<keyword evidence="4 5" id="KW-0472">Membrane</keyword>
<proteinExistence type="predicted"/>
<evidence type="ECO:0000313" key="6">
    <source>
        <dbReference type="EMBL" id="EWS82349.1"/>
    </source>
</evidence>
<evidence type="ECO:0000256" key="5">
    <source>
        <dbReference type="SAM" id="Phobius"/>
    </source>
</evidence>
<reference evidence="6 7" key="1">
    <citation type="submission" date="2014-02" db="EMBL/GenBank/DDBJ databases">
        <title>Genome sequence of Brachybacterium phenoliresistens strain W13A50.</title>
        <authorList>
            <person name="Wang X."/>
        </authorList>
    </citation>
    <scope>NUCLEOTIDE SEQUENCE [LARGE SCALE GENOMIC DNA]</scope>
    <source>
        <strain evidence="6 7">W13A50</strain>
    </source>
</reference>
<evidence type="ECO:0000256" key="4">
    <source>
        <dbReference type="ARBA" id="ARBA00023136"/>
    </source>
</evidence>
<evidence type="ECO:0000313" key="7">
    <source>
        <dbReference type="Proteomes" id="UP000023067"/>
    </source>
</evidence>
<keyword evidence="7" id="KW-1185">Reference proteome</keyword>
<organism evidence="6 7">
    <name type="scientific">Brachybacterium phenoliresistens</name>
    <dbReference type="NCBI Taxonomy" id="396014"/>
    <lineage>
        <taxon>Bacteria</taxon>
        <taxon>Bacillati</taxon>
        <taxon>Actinomycetota</taxon>
        <taxon>Actinomycetes</taxon>
        <taxon>Micrococcales</taxon>
        <taxon>Dermabacteraceae</taxon>
        <taxon>Brachybacterium</taxon>
    </lineage>
</organism>
<sequence length="115" mass="11270">MSLVLTAAVLAGILANAVIAVADLARARFVLANSAEVGLPPGSVPWMAAPKIAGVLGLVAGLAGLAPVGLVAGIGLVLFYLGAVAAHLRAGVLHNIAFPLAFLALAVAAAARFLV</sequence>
<keyword evidence="3 5" id="KW-1133">Transmembrane helix</keyword>
<evidence type="ECO:0000256" key="2">
    <source>
        <dbReference type="ARBA" id="ARBA00022692"/>
    </source>
</evidence>
<gene>
    <name evidence="6" type="ORF">BF93_12140</name>
</gene>
<dbReference type="HOGENOM" id="CLU_126433_1_0_11"/>
<comment type="subcellular location">
    <subcellularLocation>
        <location evidence="1">Membrane</location>
        <topology evidence="1">Multi-pass membrane protein</topology>
    </subcellularLocation>
</comment>
<evidence type="ECO:0000256" key="3">
    <source>
        <dbReference type="ARBA" id="ARBA00022989"/>
    </source>
</evidence>
<dbReference type="AlphaFoldDB" id="Z9JVW6"/>
<comment type="caution">
    <text evidence="6">The sequence shown here is derived from an EMBL/GenBank/DDBJ whole genome shotgun (WGS) entry which is preliminary data.</text>
</comment>
<keyword evidence="2 5" id="KW-0812">Transmembrane</keyword>
<evidence type="ECO:0000256" key="1">
    <source>
        <dbReference type="ARBA" id="ARBA00004141"/>
    </source>
</evidence>
<dbReference type="STRING" id="396014.BF93_12140"/>
<dbReference type="EMBL" id="JDYK01000003">
    <property type="protein sequence ID" value="EWS82349.1"/>
    <property type="molecule type" value="Genomic_DNA"/>
</dbReference>
<dbReference type="eggNOG" id="ENOG5032TP9">
    <property type="taxonomic scope" value="Bacteria"/>
</dbReference>
<dbReference type="GO" id="GO:0016020">
    <property type="term" value="C:membrane"/>
    <property type="evidence" value="ECO:0007669"/>
    <property type="project" value="UniProtKB-SubCell"/>
</dbReference>
<feature type="transmembrane region" description="Helical" evidence="5">
    <location>
        <begin position="56"/>
        <end position="81"/>
    </location>
</feature>
<dbReference type="InterPro" id="IPR032808">
    <property type="entry name" value="DoxX"/>
</dbReference>
<protein>
    <submittedName>
        <fullName evidence="6">Membrane protein</fullName>
    </submittedName>
</protein>
<dbReference type="OrthoDB" id="4337053at2"/>